<protein>
    <submittedName>
        <fullName evidence="3">WW domain-containing protein</fullName>
    </submittedName>
</protein>
<feature type="compositionally biased region" description="Polar residues" evidence="1">
    <location>
        <begin position="587"/>
        <end position="601"/>
    </location>
</feature>
<dbReference type="CDD" id="cd07389">
    <property type="entry name" value="MPP_PhoD"/>
    <property type="match status" value="1"/>
</dbReference>
<dbReference type="AlphaFoldDB" id="A0A8A1MCQ6"/>
<feature type="compositionally biased region" description="Polar residues" evidence="1">
    <location>
        <begin position="356"/>
        <end position="374"/>
    </location>
</feature>
<feature type="domain" description="PhoD-like phosphatase" evidence="2">
    <location>
        <begin position="745"/>
        <end position="1211"/>
    </location>
</feature>
<feature type="compositionally biased region" description="Low complexity" evidence="1">
    <location>
        <begin position="339"/>
        <end position="355"/>
    </location>
</feature>
<feature type="region of interest" description="Disordered" evidence="1">
    <location>
        <begin position="412"/>
        <end position="532"/>
    </location>
</feature>
<feature type="compositionally biased region" description="Polar residues" evidence="1">
    <location>
        <begin position="225"/>
        <end position="241"/>
    </location>
</feature>
<dbReference type="VEuPathDB" id="FungiDB:I7I51_04469"/>
<evidence type="ECO:0000313" key="4">
    <source>
        <dbReference type="Proteomes" id="UP000663671"/>
    </source>
</evidence>
<dbReference type="PANTHER" id="PTHR46689">
    <property type="entry name" value="MEMBRANE PROTEIN, PUTATIVE-RELATED"/>
    <property type="match status" value="1"/>
</dbReference>
<proteinExistence type="predicted"/>
<feature type="compositionally biased region" description="Polar residues" evidence="1">
    <location>
        <begin position="432"/>
        <end position="443"/>
    </location>
</feature>
<evidence type="ECO:0000259" key="2">
    <source>
        <dbReference type="Pfam" id="PF19050"/>
    </source>
</evidence>
<dbReference type="PANTHER" id="PTHR46689:SF2">
    <property type="entry name" value="WW DOMAIN PROTEIN (AFU_ORTHOLOGUE AFUA_6G06520)"/>
    <property type="match status" value="1"/>
</dbReference>
<dbReference type="Pfam" id="PF19050">
    <property type="entry name" value="PhoD_2"/>
    <property type="match status" value="1"/>
</dbReference>
<dbReference type="Gene3D" id="3.60.21.70">
    <property type="entry name" value="PhoD-like phosphatase"/>
    <property type="match status" value="1"/>
</dbReference>
<dbReference type="GO" id="GO:0016020">
    <property type="term" value="C:membrane"/>
    <property type="evidence" value="ECO:0007669"/>
    <property type="project" value="TreeGrafter"/>
</dbReference>
<dbReference type="InterPro" id="IPR038607">
    <property type="entry name" value="PhoD-like_sf"/>
</dbReference>
<evidence type="ECO:0000313" key="3">
    <source>
        <dbReference type="EMBL" id="QSS62292.1"/>
    </source>
</evidence>
<dbReference type="InterPro" id="IPR043904">
    <property type="entry name" value="PhoD_2-like"/>
</dbReference>
<dbReference type="Proteomes" id="UP000663671">
    <property type="component" value="Chromosome 5"/>
</dbReference>
<gene>
    <name evidence="3" type="ORF">I7I51_04469</name>
</gene>
<feature type="region of interest" description="Disordered" evidence="1">
    <location>
        <begin position="559"/>
        <end position="635"/>
    </location>
</feature>
<organism evidence="3 4">
    <name type="scientific">Ajellomyces capsulatus</name>
    <name type="common">Darling's disease fungus</name>
    <name type="synonym">Histoplasma capsulatum</name>
    <dbReference type="NCBI Taxonomy" id="5037"/>
    <lineage>
        <taxon>Eukaryota</taxon>
        <taxon>Fungi</taxon>
        <taxon>Dikarya</taxon>
        <taxon>Ascomycota</taxon>
        <taxon>Pezizomycotina</taxon>
        <taxon>Eurotiomycetes</taxon>
        <taxon>Eurotiomycetidae</taxon>
        <taxon>Onygenales</taxon>
        <taxon>Ajellomycetaceae</taxon>
        <taxon>Histoplasma</taxon>
    </lineage>
</organism>
<dbReference type="InterPro" id="IPR018946">
    <property type="entry name" value="PhoD-like_MPP"/>
</dbReference>
<feature type="compositionally biased region" description="Low complexity" evidence="1">
    <location>
        <begin position="412"/>
        <end position="431"/>
    </location>
</feature>
<feature type="region of interest" description="Disordered" evidence="1">
    <location>
        <begin position="225"/>
        <end position="398"/>
    </location>
</feature>
<evidence type="ECO:0000256" key="1">
    <source>
        <dbReference type="SAM" id="MobiDB-lite"/>
    </source>
</evidence>
<dbReference type="OrthoDB" id="2419400at2759"/>
<accession>A0A8A1MCQ6</accession>
<sequence>MVSRLFDCSRFINLAMIEGSSLRRQCSSCRTAFMTTLGPGPVEAPYASSCSIPAWSVASASFPIHGEFSPNVPQSRPMPRGVSRRTPLQNVLGLRQANDGQQSVRHDKRCVCWLSHSSIRHATFLSRRLPESSRQQWQHVIGCWNHVRSGTVRYGQVRSGQYNGTLRHLSGPSTERLRLLCRLGNTIVQSLDLEGTLAVISSSYILLDPPHRASIFHTVQILTPNSRPKMQSQPPVATSTVPLWLGGSSPADIPPSLRPRERRNSKTVQSSLAERRGTTGPKPLPESPILQTSDKEGLFQKIPQRPPGGGGHTGGMPEQRRNPSAEVNSYPDVPQQYWSSQSNAPASSSLAAPQPTHSVNRLGSTASTSTTKANRGSPPPPETPIVPPGRSDIESRYAAAGIAGTSTLTNLQAQSAAAQQRAQQYAAPQTQTHLSQPQNSTPRPWTPTELPGSQPHGPPTVYQGPVPTSVPPPQTSGPASHPPPGHPAGYHQNHNPLEEDFQRMNLTASPPPAYSSLGGPGPGGSAPHSYPNEKQGAVAIAGAHPASMIAMSTAAMTPSTLAPHSHTHAPSTQGHPAFANDPRQADPRTSQPNTQNGQPGVTTFGGHTIASPGLSTFGPNPLASPGLSTFGHPLGSPGLPMTPGYEGSVMSMSTAFTGPPPASGVELYKVAPTNGVYFGPYLRYTNMDMERGLWLGSILLVTDAPQPPTIHIHQSVDLSPNPRQLKGLPISTHQRWTFYKYSIDLTMEEYPAKWTYAITSHLGCTRYEFLVAGRNETNWRFIATSGNDFSLSVSANERARLGGAGYMWKDIMQKHTECGGFHVHLGLGSQINADRIWKEIPSLKQWLTISGKEQRKSAVWTAAHEEDVTHAYFHYYTSHFDQPHMREAFAQIPHVLQVDDHDIFDGFGSYPDHMQFSNMFKNIGRIGIEMYLLFQHHTTLEILRHVSNDMDLFTITGTGWHFVKFLGPAIAVVGPDCRSERNPHQVMAGPTYQGLFPKVVTLPPSVQHCIWMISVPPIYPRLESTEHLAQTIATGKKAVTGAYNVLGKVTSSVAGVVGAKNAVGSGFNSVKRAVGKSGLMGSVLSPFGEIEILDELRDQWTHDSKDLERTYLIRTLQGIAHQKSIRMTFLSGVVNCCGAGLVHDPSHPTDHKTIYQIISSSVVNTPPPSYVMKLLHGGNKALYIPANGQRATPGTVTDTKEDMMEIFQTDV</sequence>
<dbReference type="EMBL" id="CP069111">
    <property type="protein sequence ID" value="QSS62292.1"/>
    <property type="molecule type" value="Genomic_DNA"/>
</dbReference>
<feature type="non-terminal residue" evidence="3">
    <location>
        <position position="1211"/>
    </location>
</feature>
<name>A0A8A1MCQ6_AJECA</name>
<feature type="compositionally biased region" description="Pro residues" evidence="1">
    <location>
        <begin position="377"/>
        <end position="387"/>
    </location>
</feature>
<feature type="compositionally biased region" description="Pro residues" evidence="1">
    <location>
        <begin position="468"/>
        <end position="486"/>
    </location>
</feature>
<reference evidence="3" key="1">
    <citation type="submission" date="2021-01" db="EMBL/GenBank/DDBJ databases">
        <title>Chromosome-level genome assembly of a human fungal pathogen reveals clustering of transcriptionally co-regulated genes.</title>
        <authorList>
            <person name="Voorhies M."/>
            <person name="Cohen S."/>
            <person name="Shea T.P."/>
            <person name="Petrus S."/>
            <person name="Munoz J.F."/>
            <person name="Poplawski S."/>
            <person name="Goldman W.E."/>
            <person name="Michael T."/>
            <person name="Cuomo C.A."/>
            <person name="Sil A."/>
            <person name="Beyhan S."/>
        </authorList>
    </citation>
    <scope>NUCLEOTIDE SEQUENCE</scope>
    <source>
        <strain evidence="3">WU24</strain>
    </source>
</reference>